<feature type="domain" description="SGNH hydrolase-type esterase" evidence="1">
    <location>
        <begin position="50"/>
        <end position="211"/>
    </location>
</feature>
<dbReference type="AlphaFoldDB" id="A0A5P2G6Y9"/>
<evidence type="ECO:0000313" key="2">
    <source>
        <dbReference type="EMBL" id="QES89540.1"/>
    </source>
</evidence>
<dbReference type="Pfam" id="PF13472">
    <property type="entry name" value="Lipase_GDSL_2"/>
    <property type="match status" value="1"/>
</dbReference>
<dbReference type="PANTHER" id="PTHR30383:SF5">
    <property type="entry name" value="SGNH HYDROLASE-TYPE ESTERASE DOMAIN-CONTAINING PROTEIN"/>
    <property type="match status" value="1"/>
</dbReference>
<dbReference type="CDD" id="cd04501">
    <property type="entry name" value="SGNH_hydrolase_like_4"/>
    <property type="match status" value="1"/>
</dbReference>
<protein>
    <submittedName>
        <fullName evidence="2">Acylhydrolase</fullName>
    </submittedName>
</protein>
<dbReference type="Proteomes" id="UP000292424">
    <property type="component" value="Chromosome"/>
</dbReference>
<dbReference type="OrthoDB" id="9794725at2"/>
<gene>
    <name evidence="2" type="ORF">E0W69_012995</name>
</gene>
<proteinExistence type="predicted"/>
<evidence type="ECO:0000259" key="1">
    <source>
        <dbReference type="Pfam" id="PF13472"/>
    </source>
</evidence>
<dbReference type="EMBL" id="CP044016">
    <property type="protein sequence ID" value="QES89540.1"/>
    <property type="molecule type" value="Genomic_DNA"/>
</dbReference>
<organism evidence="2 3">
    <name type="scientific">Rhizosphaericola mali</name>
    <dbReference type="NCBI Taxonomy" id="2545455"/>
    <lineage>
        <taxon>Bacteria</taxon>
        <taxon>Pseudomonadati</taxon>
        <taxon>Bacteroidota</taxon>
        <taxon>Chitinophagia</taxon>
        <taxon>Chitinophagales</taxon>
        <taxon>Chitinophagaceae</taxon>
        <taxon>Rhizosphaericola</taxon>
    </lineage>
</organism>
<accession>A0A5P2G6Y9</accession>
<sequence length="226" mass="26125">MVRKWLFVATITLVGKLNAQTEKDWAQFNKYEKSNDLVKILPQRERNVVFMGNSITEGWYRFDSSFFIENKYIDRGISGQTTSQMLVRFRKDVIDLHPSYVVILSGTNDIAQNQGFISLENILGNIVSMCELAEAHKIKPIICSVLPAYDYPWRKGLSPNEKIPALNKMLEAYAKEKKFTYVNYFPKMADDKNGMQTKLTYDGVHPNKEGYIIMEKVLLPILKKLR</sequence>
<dbReference type="PANTHER" id="PTHR30383">
    <property type="entry name" value="THIOESTERASE 1/PROTEASE 1/LYSOPHOSPHOLIPASE L1"/>
    <property type="match status" value="1"/>
</dbReference>
<reference evidence="2 3" key="1">
    <citation type="submission" date="2019-09" db="EMBL/GenBank/DDBJ databases">
        <title>Complete genome sequence of Arachidicoccus sp. B3-10 isolated from apple orchard soil.</title>
        <authorList>
            <person name="Kim H.S."/>
            <person name="Han K.-I."/>
            <person name="Suh M.K."/>
            <person name="Lee K.C."/>
            <person name="Eom M.K."/>
            <person name="Kim J.-S."/>
            <person name="Kang S.W."/>
            <person name="Sin Y."/>
            <person name="Lee J.-S."/>
        </authorList>
    </citation>
    <scope>NUCLEOTIDE SEQUENCE [LARGE SCALE GENOMIC DNA]</scope>
    <source>
        <strain evidence="2 3">B3-10</strain>
    </source>
</reference>
<dbReference type="InterPro" id="IPR013830">
    <property type="entry name" value="SGNH_hydro"/>
</dbReference>
<dbReference type="InterPro" id="IPR036514">
    <property type="entry name" value="SGNH_hydro_sf"/>
</dbReference>
<evidence type="ECO:0000313" key="3">
    <source>
        <dbReference type="Proteomes" id="UP000292424"/>
    </source>
</evidence>
<dbReference type="InterPro" id="IPR051532">
    <property type="entry name" value="Ester_Hydrolysis_Enzymes"/>
</dbReference>
<dbReference type="Gene3D" id="3.40.50.1110">
    <property type="entry name" value="SGNH hydrolase"/>
    <property type="match status" value="1"/>
</dbReference>
<name>A0A5P2G6Y9_9BACT</name>
<dbReference type="SUPFAM" id="SSF52266">
    <property type="entry name" value="SGNH hydrolase"/>
    <property type="match status" value="1"/>
</dbReference>
<dbReference type="GO" id="GO:0004622">
    <property type="term" value="F:phosphatidylcholine lysophospholipase activity"/>
    <property type="evidence" value="ECO:0007669"/>
    <property type="project" value="TreeGrafter"/>
</dbReference>
<dbReference type="RefSeq" id="WP_131330483.1">
    <property type="nucleotide sequence ID" value="NZ_CP044016.1"/>
</dbReference>
<dbReference type="KEGG" id="arac:E0W69_012995"/>
<keyword evidence="2" id="KW-0378">Hydrolase</keyword>
<keyword evidence="3" id="KW-1185">Reference proteome</keyword>